<evidence type="ECO:0000256" key="5">
    <source>
        <dbReference type="ARBA" id="ARBA00022968"/>
    </source>
</evidence>
<dbReference type="FunFam" id="3.40.50.300:FF:000347">
    <property type="entry name" value="Heparan-sulfate 6-O-sulfotransferase"/>
    <property type="match status" value="1"/>
</dbReference>
<gene>
    <name evidence="10" type="ORF">CAPTEDRAFT_24524</name>
</gene>
<keyword evidence="12" id="KW-1185">Reference proteome</keyword>
<comment type="function">
    <text evidence="9">6-O-sulfation enzyme which catalyzes the transfer of sulfate from 3'-phosphoadenosine 5'-phosphosulfate (PAPS) to position 6 of the N-sulfoglucosamine residue (GlcNS) of heparan sulfate.</text>
</comment>
<evidence type="ECO:0000256" key="3">
    <source>
        <dbReference type="ARBA" id="ARBA00022679"/>
    </source>
</evidence>
<feature type="non-terminal residue" evidence="10">
    <location>
        <position position="326"/>
    </location>
</feature>
<name>R7UE77_CAPTE</name>
<organism evidence="10">
    <name type="scientific">Capitella teleta</name>
    <name type="common">Polychaete worm</name>
    <dbReference type="NCBI Taxonomy" id="283909"/>
    <lineage>
        <taxon>Eukaryota</taxon>
        <taxon>Metazoa</taxon>
        <taxon>Spiralia</taxon>
        <taxon>Lophotrochozoa</taxon>
        <taxon>Annelida</taxon>
        <taxon>Polychaeta</taxon>
        <taxon>Sedentaria</taxon>
        <taxon>Scolecida</taxon>
        <taxon>Capitellidae</taxon>
        <taxon>Capitella</taxon>
    </lineage>
</organism>
<dbReference type="AlphaFoldDB" id="R7UE77"/>
<evidence type="ECO:0000256" key="1">
    <source>
        <dbReference type="ARBA" id="ARBA00004606"/>
    </source>
</evidence>
<dbReference type="EC" id="2.8.2.-" evidence="9"/>
<keyword evidence="7 9" id="KW-0472">Membrane</keyword>
<dbReference type="EnsemblMetazoa" id="CapteT24524">
    <property type="protein sequence ID" value="CapteP24524"/>
    <property type="gene ID" value="CapteG24524"/>
</dbReference>
<dbReference type="OrthoDB" id="406981at2759"/>
<evidence type="ECO:0000313" key="12">
    <source>
        <dbReference type="Proteomes" id="UP000014760"/>
    </source>
</evidence>
<dbReference type="SUPFAM" id="SSF52540">
    <property type="entry name" value="P-loop containing nucleoside triphosphate hydrolases"/>
    <property type="match status" value="1"/>
</dbReference>
<comment type="similarity">
    <text evidence="2 9">Belongs to the sulfotransferase 6 family.</text>
</comment>
<dbReference type="InterPro" id="IPR010635">
    <property type="entry name" value="Heparan_SO4-6-sulfoTrfase"/>
</dbReference>
<dbReference type="FunCoup" id="R7UE77">
    <property type="interactions" value="543"/>
</dbReference>
<evidence type="ECO:0000256" key="2">
    <source>
        <dbReference type="ARBA" id="ARBA00010109"/>
    </source>
</evidence>
<keyword evidence="4" id="KW-0812">Transmembrane</keyword>
<dbReference type="PANTHER" id="PTHR12812:SF0">
    <property type="entry name" value="HEPARAN-SULFATE 6-O-SULFOTRANSFERASE"/>
    <property type="match status" value="1"/>
</dbReference>
<feature type="non-terminal residue" evidence="10">
    <location>
        <position position="1"/>
    </location>
</feature>
<reference evidence="11" key="3">
    <citation type="submission" date="2015-06" db="UniProtKB">
        <authorList>
            <consortium name="EnsemblMetazoa"/>
        </authorList>
    </citation>
    <scope>IDENTIFICATION</scope>
</reference>
<comment type="catalytic activity">
    <reaction evidence="9">
        <text>alpha-D-glucosaminyl-[heparan sulfate](n) + 3'-phosphoadenylyl sulfate = 6-sulfo-alpha-D-glucosaminyl-[heparan sulfate](n) + adenosine 3',5'-bisphosphate + H(+)</text>
        <dbReference type="Rhea" id="RHEA:56604"/>
        <dbReference type="Rhea" id="RHEA-COMP:9830"/>
        <dbReference type="Rhea" id="RHEA-COMP:14621"/>
        <dbReference type="ChEBI" id="CHEBI:15378"/>
        <dbReference type="ChEBI" id="CHEBI:58339"/>
        <dbReference type="ChEBI" id="CHEBI:58343"/>
        <dbReference type="ChEBI" id="CHEBI:58388"/>
        <dbReference type="ChEBI" id="CHEBI:140604"/>
    </reaction>
</comment>
<accession>R7UE77</accession>
<keyword evidence="5 9" id="KW-0735">Signal-anchor</keyword>
<evidence type="ECO:0000313" key="10">
    <source>
        <dbReference type="EMBL" id="ELU02088.1"/>
    </source>
</evidence>
<evidence type="ECO:0000256" key="9">
    <source>
        <dbReference type="RuleBase" id="RU364122"/>
    </source>
</evidence>
<keyword evidence="8" id="KW-0325">Glycoprotein</keyword>
<dbReference type="Pfam" id="PF03567">
    <property type="entry name" value="Sulfotransfer_2"/>
    <property type="match status" value="1"/>
</dbReference>
<proteinExistence type="inferred from homology"/>
<dbReference type="InterPro" id="IPR005331">
    <property type="entry name" value="Sulfotransferase"/>
</dbReference>
<reference evidence="10 12" key="2">
    <citation type="journal article" date="2013" name="Nature">
        <title>Insights into bilaterian evolution from three spiralian genomes.</title>
        <authorList>
            <person name="Simakov O."/>
            <person name="Marletaz F."/>
            <person name="Cho S.J."/>
            <person name="Edsinger-Gonzales E."/>
            <person name="Havlak P."/>
            <person name="Hellsten U."/>
            <person name="Kuo D.H."/>
            <person name="Larsson T."/>
            <person name="Lv J."/>
            <person name="Arendt D."/>
            <person name="Savage R."/>
            <person name="Osoegawa K."/>
            <person name="de Jong P."/>
            <person name="Grimwood J."/>
            <person name="Chapman J.A."/>
            <person name="Shapiro H."/>
            <person name="Aerts A."/>
            <person name="Otillar R.P."/>
            <person name="Terry A.Y."/>
            <person name="Boore J.L."/>
            <person name="Grigoriev I.V."/>
            <person name="Lindberg D.R."/>
            <person name="Seaver E.C."/>
            <person name="Weisblat D.A."/>
            <person name="Putnam N.H."/>
            <person name="Rokhsar D.S."/>
        </authorList>
    </citation>
    <scope>NUCLEOTIDE SEQUENCE</scope>
    <source>
        <strain evidence="10 12">I ESC-2004</strain>
    </source>
</reference>
<reference evidence="12" key="1">
    <citation type="submission" date="2012-12" db="EMBL/GenBank/DDBJ databases">
        <authorList>
            <person name="Hellsten U."/>
            <person name="Grimwood J."/>
            <person name="Chapman J.A."/>
            <person name="Shapiro H."/>
            <person name="Aerts A."/>
            <person name="Otillar R.P."/>
            <person name="Terry A.Y."/>
            <person name="Boore J.L."/>
            <person name="Simakov O."/>
            <person name="Marletaz F."/>
            <person name="Cho S.-J."/>
            <person name="Edsinger-Gonzales E."/>
            <person name="Havlak P."/>
            <person name="Kuo D.-H."/>
            <person name="Larsson T."/>
            <person name="Lv J."/>
            <person name="Arendt D."/>
            <person name="Savage R."/>
            <person name="Osoegawa K."/>
            <person name="de Jong P."/>
            <person name="Lindberg D.R."/>
            <person name="Seaver E.C."/>
            <person name="Weisblat D.A."/>
            <person name="Putnam N.H."/>
            <person name="Grigoriev I.V."/>
            <person name="Rokhsar D.S."/>
        </authorList>
    </citation>
    <scope>NUCLEOTIDE SEQUENCE</scope>
    <source>
        <strain evidence="12">I ESC-2004</strain>
    </source>
</reference>
<dbReference type="HOGENOM" id="CLU_027877_0_0_1"/>
<keyword evidence="3 9" id="KW-0808">Transferase</keyword>
<evidence type="ECO:0000256" key="7">
    <source>
        <dbReference type="ARBA" id="ARBA00023136"/>
    </source>
</evidence>
<evidence type="ECO:0000256" key="4">
    <source>
        <dbReference type="ARBA" id="ARBA00022692"/>
    </source>
</evidence>
<dbReference type="GO" id="GO:0017095">
    <property type="term" value="F:heparan sulfate 6-sulfotransferase activity"/>
    <property type="evidence" value="ECO:0007669"/>
    <property type="project" value="TreeGrafter"/>
</dbReference>
<dbReference type="PANTHER" id="PTHR12812">
    <property type="entry name" value="HEPARAN SULFATE 6-O-SULFOTRANSFERASE 3"/>
    <property type="match status" value="1"/>
</dbReference>
<dbReference type="Proteomes" id="UP000014760">
    <property type="component" value="Unassembled WGS sequence"/>
</dbReference>
<keyword evidence="6" id="KW-1133">Transmembrane helix</keyword>
<evidence type="ECO:0000256" key="8">
    <source>
        <dbReference type="ARBA" id="ARBA00023180"/>
    </source>
</evidence>
<dbReference type="STRING" id="283909.R7UE77"/>
<comment type="subcellular location">
    <subcellularLocation>
        <location evidence="1 9">Membrane</location>
        <topology evidence="1 9">Single-pass type II membrane protein</topology>
    </subcellularLocation>
</comment>
<dbReference type="InterPro" id="IPR027417">
    <property type="entry name" value="P-loop_NTPase"/>
</dbReference>
<evidence type="ECO:0000313" key="11">
    <source>
        <dbReference type="EnsemblMetazoa" id="CapteP24524"/>
    </source>
</evidence>
<sequence>SVVLLGVVYLTYFCPDNFCSLSIGASTPEYSEKFVEKDLIHQVDNFNVEGDQDVIVFLHIQKTGGTTFGRHLVQDIALESPCECYRNKKRCDCLNKKQHMWLFSRYSNGWPCGLHADWTELKNCVSDYIDSHEGPGHRRYLYVTILRDPYLRYLSEWKHVQRGSTWMGARLKCNGREASLEEVPFCFDEEDWSGVTLEEFLACPHNLANNRQTRMLANLSVVSCYNTSAMSSEKRDQLMLQSAKDNLREVTFFGITEFQRDTQRLFESTFHLKFQKEFIQHNATHTSKLNISDSQHSAILAANSLDVQLYAFARELFLQRLSVLNA</sequence>
<dbReference type="EMBL" id="AMQN01009004">
    <property type="status" value="NOT_ANNOTATED_CDS"/>
    <property type="molecule type" value="Genomic_DNA"/>
</dbReference>
<dbReference type="Gene3D" id="3.40.50.300">
    <property type="entry name" value="P-loop containing nucleotide triphosphate hydrolases"/>
    <property type="match status" value="1"/>
</dbReference>
<dbReference type="OMA" id="KNHMQQN"/>
<protein>
    <recommendedName>
        <fullName evidence="9">Heparan-sulfate 6-O-sulfotransferase</fullName>
        <ecNumber evidence="9">2.8.2.-</ecNumber>
    </recommendedName>
</protein>
<evidence type="ECO:0000256" key="6">
    <source>
        <dbReference type="ARBA" id="ARBA00022989"/>
    </source>
</evidence>
<dbReference type="EMBL" id="KB304376">
    <property type="protein sequence ID" value="ELU02088.1"/>
    <property type="molecule type" value="Genomic_DNA"/>
</dbReference>
<dbReference type="GO" id="GO:0016020">
    <property type="term" value="C:membrane"/>
    <property type="evidence" value="ECO:0007669"/>
    <property type="project" value="UniProtKB-SubCell"/>
</dbReference>